<dbReference type="NCBIfam" id="TIGR00389">
    <property type="entry name" value="glyS_dimeric"/>
    <property type="match status" value="1"/>
</dbReference>
<dbReference type="InterPro" id="IPR002315">
    <property type="entry name" value="tRNA-synt_gly"/>
</dbReference>
<proteinExistence type="inferred from homology"/>
<evidence type="ECO:0000256" key="6">
    <source>
        <dbReference type="ARBA" id="ARBA00022917"/>
    </source>
</evidence>
<dbReference type="InterPro" id="IPR027031">
    <property type="entry name" value="Gly-tRNA_synthase/POLG2"/>
</dbReference>
<dbReference type="PANTHER" id="PTHR10745:SF8">
    <property type="entry name" value="DNA POLYMERASE SUBUNIT GAMMA-2, MITOCHONDRIAL"/>
    <property type="match status" value="1"/>
</dbReference>
<dbReference type="GO" id="GO:0005737">
    <property type="term" value="C:cytoplasm"/>
    <property type="evidence" value="ECO:0007669"/>
    <property type="project" value="InterPro"/>
</dbReference>
<dbReference type="Gene3D" id="3.30.930.10">
    <property type="entry name" value="Bira Bifunctional Protein, Domain 2"/>
    <property type="match status" value="1"/>
</dbReference>
<keyword evidence="4" id="KW-0547">Nucleotide-binding</keyword>
<evidence type="ECO:0000256" key="1">
    <source>
        <dbReference type="ARBA" id="ARBA00008226"/>
    </source>
</evidence>
<evidence type="ECO:0000256" key="7">
    <source>
        <dbReference type="ARBA" id="ARBA00023146"/>
    </source>
</evidence>
<dbReference type="PROSITE" id="PS50862">
    <property type="entry name" value="AA_TRNA_LIGASE_II"/>
    <property type="match status" value="1"/>
</dbReference>
<evidence type="ECO:0000256" key="2">
    <source>
        <dbReference type="ARBA" id="ARBA00012829"/>
    </source>
</evidence>
<keyword evidence="3" id="KW-0436">Ligase</keyword>
<keyword evidence="5" id="KW-0067">ATP-binding</keyword>
<accession>A0A382AAQ5</accession>
<dbReference type="GO" id="GO:0006426">
    <property type="term" value="P:glycyl-tRNA aminoacylation"/>
    <property type="evidence" value="ECO:0007669"/>
    <property type="project" value="InterPro"/>
</dbReference>
<evidence type="ECO:0000256" key="4">
    <source>
        <dbReference type="ARBA" id="ARBA00022741"/>
    </source>
</evidence>
<keyword evidence="6" id="KW-0648">Protein biosynthesis</keyword>
<keyword evidence="7" id="KW-0030">Aminoacyl-tRNA synthetase</keyword>
<reference evidence="9" key="1">
    <citation type="submission" date="2018-05" db="EMBL/GenBank/DDBJ databases">
        <authorList>
            <person name="Lanie J.A."/>
            <person name="Ng W.-L."/>
            <person name="Kazmierczak K.M."/>
            <person name="Andrzejewski T.M."/>
            <person name="Davidsen T.M."/>
            <person name="Wayne K.J."/>
            <person name="Tettelin H."/>
            <person name="Glass J.I."/>
            <person name="Rusch D."/>
            <person name="Podicherti R."/>
            <person name="Tsui H.-C.T."/>
            <person name="Winkler M.E."/>
        </authorList>
    </citation>
    <scope>NUCLEOTIDE SEQUENCE</scope>
</reference>
<dbReference type="GO" id="GO:0005524">
    <property type="term" value="F:ATP binding"/>
    <property type="evidence" value="ECO:0007669"/>
    <property type="project" value="UniProtKB-KW"/>
</dbReference>
<dbReference type="CDD" id="cd00774">
    <property type="entry name" value="GlyRS-like_core"/>
    <property type="match status" value="1"/>
</dbReference>
<feature type="domain" description="Aminoacyl-transfer RNA synthetases class-II family profile" evidence="8">
    <location>
        <begin position="6"/>
        <end position="343"/>
    </location>
</feature>
<evidence type="ECO:0000259" key="8">
    <source>
        <dbReference type="PROSITE" id="PS50862"/>
    </source>
</evidence>
<dbReference type="EMBL" id="UINC01024527">
    <property type="protein sequence ID" value="SVA98321.1"/>
    <property type="molecule type" value="Genomic_DNA"/>
</dbReference>
<dbReference type="Pfam" id="PF00587">
    <property type="entry name" value="tRNA-synt_2b"/>
    <property type="match status" value="1"/>
</dbReference>
<dbReference type="PRINTS" id="PR01043">
    <property type="entry name" value="TRNASYNTHGLY"/>
</dbReference>
<protein>
    <recommendedName>
        <fullName evidence="2">glycine--tRNA ligase</fullName>
        <ecNumber evidence="2">6.1.1.14</ecNumber>
    </recommendedName>
</protein>
<evidence type="ECO:0000256" key="3">
    <source>
        <dbReference type="ARBA" id="ARBA00022598"/>
    </source>
</evidence>
<dbReference type="AlphaFoldDB" id="A0A382AAQ5"/>
<comment type="similarity">
    <text evidence="1">Belongs to the class-II aminoacyl-tRNA synthetase family.</text>
</comment>
<dbReference type="GO" id="GO:0004820">
    <property type="term" value="F:glycine-tRNA ligase activity"/>
    <property type="evidence" value="ECO:0007669"/>
    <property type="project" value="UniProtKB-EC"/>
</dbReference>
<dbReference type="InterPro" id="IPR045864">
    <property type="entry name" value="aa-tRNA-synth_II/BPL/LPL"/>
</dbReference>
<dbReference type="EC" id="6.1.1.14" evidence="2"/>
<gene>
    <name evidence="9" type="ORF">METZ01_LOCUS151175</name>
</gene>
<dbReference type="NCBIfam" id="NF003211">
    <property type="entry name" value="PRK04173.1"/>
    <property type="match status" value="1"/>
</dbReference>
<feature type="non-terminal residue" evidence="9">
    <location>
        <position position="367"/>
    </location>
</feature>
<sequence length="367" mass="42636">MDKTIEKIVSLCKRRGFIFQSSEIYGGFGAIYDYGPLGTELKNNISKLWWQEMTRVNENIVGLDSSILMHPRVWEASGHVNEFHDPLVDCKQCKARYRADELVAIIEDADWNQVTCPKCGTTGNMTSPRQFNLMFETHVGPVEESSSVAYLRPETAQGIYVNYQLVQGAMRMKIPFGIAQIGKAFRNEIVARNFIFRTREFEQMEMQYFVKPDSDNNTMQEWKEKRFLFYPESLGIDEKKVRFHEHGPDELAHYAKEAWDIEYEFPFGWAEIEGVHNRTDFDLVRHEEFSGKNLKYFDQLTNERFLPYIIETSAGLNRILLAVLANAYWEDTENNRTVMKFHPQLAPTKAVVCPLVKKDGLPEKARN</sequence>
<organism evidence="9">
    <name type="scientific">marine metagenome</name>
    <dbReference type="NCBI Taxonomy" id="408172"/>
    <lineage>
        <taxon>unclassified sequences</taxon>
        <taxon>metagenomes</taxon>
        <taxon>ecological metagenomes</taxon>
    </lineage>
</organism>
<name>A0A382AAQ5_9ZZZZ</name>
<dbReference type="InterPro" id="IPR006195">
    <property type="entry name" value="aa-tRNA-synth_II"/>
</dbReference>
<dbReference type="InterPro" id="IPR002314">
    <property type="entry name" value="aa-tRNA-synt_IIb"/>
</dbReference>
<evidence type="ECO:0000313" key="9">
    <source>
        <dbReference type="EMBL" id="SVA98321.1"/>
    </source>
</evidence>
<dbReference type="PANTHER" id="PTHR10745">
    <property type="entry name" value="GLYCYL-TRNA SYNTHETASE/DNA POLYMERASE SUBUNIT GAMMA-2"/>
    <property type="match status" value="1"/>
</dbReference>
<dbReference type="InterPro" id="IPR033731">
    <property type="entry name" value="GlyRS-like_core"/>
</dbReference>
<dbReference type="SUPFAM" id="SSF55681">
    <property type="entry name" value="Class II aaRS and biotin synthetases"/>
    <property type="match status" value="1"/>
</dbReference>
<evidence type="ECO:0000256" key="5">
    <source>
        <dbReference type="ARBA" id="ARBA00022840"/>
    </source>
</evidence>